<evidence type="ECO:0000313" key="3">
    <source>
        <dbReference type="Proteomes" id="UP000663840"/>
    </source>
</evidence>
<accession>A0A8H3A403</accession>
<feature type="region of interest" description="Disordered" evidence="1">
    <location>
        <begin position="34"/>
        <end position="54"/>
    </location>
</feature>
<comment type="caution">
    <text evidence="2">The sequence shown here is derived from an EMBL/GenBank/DDBJ whole genome shotgun (WGS) entry which is preliminary data.</text>
</comment>
<reference evidence="2" key="1">
    <citation type="submission" date="2021-01" db="EMBL/GenBank/DDBJ databases">
        <authorList>
            <person name="Kaushik A."/>
        </authorList>
    </citation>
    <scope>NUCLEOTIDE SEQUENCE</scope>
    <source>
        <strain evidence="2">AG1-1A</strain>
    </source>
</reference>
<protein>
    <submittedName>
        <fullName evidence="2">Uncharacterized protein</fullName>
    </submittedName>
</protein>
<organism evidence="2 3">
    <name type="scientific">Rhizoctonia solani</name>
    <dbReference type="NCBI Taxonomy" id="456999"/>
    <lineage>
        <taxon>Eukaryota</taxon>
        <taxon>Fungi</taxon>
        <taxon>Dikarya</taxon>
        <taxon>Basidiomycota</taxon>
        <taxon>Agaricomycotina</taxon>
        <taxon>Agaricomycetes</taxon>
        <taxon>Cantharellales</taxon>
        <taxon>Ceratobasidiaceae</taxon>
        <taxon>Rhizoctonia</taxon>
    </lineage>
</organism>
<feature type="region of interest" description="Disordered" evidence="1">
    <location>
        <begin position="374"/>
        <end position="405"/>
    </location>
</feature>
<evidence type="ECO:0000256" key="1">
    <source>
        <dbReference type="SAM" id="MobiDB-lite"/>
    </source>
</evidence>
<dbReference type="EMBL" id="CAJMWR010000586">
    <property type="protein sequence ID" value="CAE6388626.1"/>
    <property type="molecule type" value="Genomic_DNA"/>
</dbReference>
<proteinExistence type="predicted"/>
<dbReference type="Proteomes" id="UP000663840">
    <property type="component" value="Unassembled WGS sequence"/>
</dbReference>
<sequence>MARRRSNTPRSNTGFVFPIQLPVLHPPRLKRKVNNPSSNTLPPAEPTVGCMPPVRNHKRSNTLELPDIENEDDTVPQIRYKRKHMTSAALPLSPRALNVELERGGKPGKPLYRVGSDKKLEDGKDDAYMQAQHEIEPPNLIQIFASPRTAALELSFEEPAISYAPQEYKDSYFPESPEFYAEQLEELVVRAARSRAQHRERLARRWENMCNARLRFLREQAIHNRMLAELSAAATCSPVAHPSPFNVFPATPVVPSSCDEPPSPSESFGAPLSRMSSPSPYATYGESIDLAAMQSAEHRQQILSDLGSYDSRPLVERIIESMDEFEYDEICVDGLNEAECRQLRAESRKRRRLGRQRTFELGVLLELKHRQLGRSRSSSSSSMSSDSSDSCSDSSEPSTPTASPLAVRSVDQLVAKMLMKRREAGLRPCTSAVAVRAAFQARGCSSLRRVVEVSTPQRRGRSRSESAKATFSDLLSFSGGVFGLGSTTWLKEKKRYAALDIE</sequence>
<gene>
    <name evidence="2" type="ORF">RDB_LOCUS28966</name>
</gene>
<evidence type="ECO:0000313" key="2">
    <source>
        <dbReference type="EMBL" id="CAE6388626.1"/>
    </source>
</evidence>
<name>A0A8H3A403_9AGAM</name>
<dbReference type="AlphaFoldDB" id="A0A8H3A403"/>
<feature type="compositionally biased region" description="Low complexity" evidence="1">
    <location>
        <begin position="375"/>
        <end position="398"/>
    </location>
</feature>